<keyword evidence="5" id="KW-1133">Transmembrane helix</keyword>
<evidence type="ECO:0000259" key="6">
    <source>
        <dbReference type="SMART" id="SM00534"/>
    </source>
</evidence>
<dbReference type="GO" id="GO:0005524">
    <property type="term" value="F:ATP binding"/>
    <property type="evidence" value="ECO:0007669"/>
    <property type="project" value="UniProtKB-KW"/>
</dbReference>
<dbReference type="PANTHER" id="PTHR11361">
    <property type="entry name" value="DNA MISMATCH REPAIR PROTEIN MUTS FAMILY MEMBER"/>
    <property type="match status" value="1"/>
</dbReference>
<dbReference type="Gene3D" id="3.40.50.300">
    <property type="entry name" value="P-loop containing nucleotide triphosphate hydrolases"/>
    <property type="match status" value="1"/>
</dbReference>
<feature type="transmembrane region" description="Helical" evidence="5">
    <location>
        <begin position="30"/>
        <end position="49"/>
    </location>
</feature>
<dbReference type="InterPro" id="IPR045076">
    <property type="entry name" value="MutS"/>
</dbReference>
<keyword evidence="8" id="KW-1185">Reference proteome</keyword>
<gene>
    <name evidence="7" type="ORF">KTT_29900</name>
</gene>
<dbReference type="PANTHER" id="PTHR11361:SF99">
    <property type="entry name" value="DNA MISMATCH REPAIR PROTEIN"/>
    <property type="match status" value="1"/>
</dbReference>
<evidence type="ECO:0000256" key="2">
    <source>
        <dbReference type="ARBA" id="ARBA00022840"/>
    </source>
</evidence>
<reference evidence="8" key="1">
    <citation type="submission" date="2018-12" db="EMBL/GenBank/DDBJ databases">
        <title>Tengunoibacter tsumagoiensis gen. nov., sp. nov., Dictyobacter kobayashii sp. nov., D. alpinus sp. nov., and D. joshuensis sp. nov. and description of Dictyobacteraceae fam. nov. within the order Ktedonobacterales isolated from Tengu-no-mugimeshi.</title>
        <authorList>
            <person name="Wang C.M."/>
            <person name="Zheng Y."/>
            <person name="Sakai Y."/>
            <person name="Toyoda A."/>
            <person name="Minakuchi Y."/>
            <person name="Abe K."/>
            <person name="Yokota A."/>
            <person name="Yabe S."/>
        </authorList>
    </citation>
    <scope>NUCLEOTIDE SEQUENCE [LARGE SCALE GENOMIC DNA]</scope>
    <source>
        <strain evidence="8">Uno3</strain>
    </source>
</reference>
<dbReference type="InterPro" id="IPR036187">
    <property type="entry name" value="DNA_mismatch_repair_MutS_sf"/>
</dbReference>
<sequence>MSTAQERLSAYERQLARVQRRLIKLSMQNNTYKVQQILLFCGGVLVALFSISLNLFLGLLLLIGVVVGFIILHRMQKRVERSFLKHQAWEKMIKAQLARLQLDWAAMPVVPELEKDPNHPFEIDLDITGERSLHRLLNTGISFEGTELLADWLLERVPDLTTIRQRQALVQELAPLTRFRNKLMMNSLFATRFSSEGLDGEGLMAWLEADREVSNMPFSTLLIASLLFVTLVILLCLYVFGHLSPLLPLSGLALTALWYLFKRHEQGDLAQNASQVNVSFIKLRPIFEYLESYPYRQGSLLKQLCEPFYLHDDRRPSQLLKKLERITKRASGAQSQEGWFILNTLLPIGFYTTYQLQQYKALLTEYLPRWLDAWYDLEAYCSLANFAYLNPDYVVPEILPSDTSVETFQVRALGHPLLAKKDKVKNDIQLDTLGELVLITGSNMAGKSTFLRTMGINLCLAFAGSVVNADSFRTSLFELYGCIKVSDSLADGYSYFYAEVRRLRAILDALEQGTRYPVFFMIDEIFKGTNNYERLIGSEAYLRVLLQKKCIGSVSTHDLELVKLADSFSAIRNYHFREEVINGQMVFDYILRIGPCPTRNALKIMQMEGLPITWDQLSHR</sequence>
<evidence type="ECO:0000256" key="1">
    <source>
        <dbReference type="ARBA" id="ARBA00022741"/>
    </source>
</evidence>
<keyword evidence="2" id="KW-0067">ATP-binding</keyword>
<protein>
    <submittedName>
        <fullName evidence="7">DNA mismatch repair protein</fullName>
    </submittedName>
</protein>
<dbReference type="Pfam" id="PF00488">
    <property type="entry name" value="MutS_V"/>
    <property type="match status" value="1"/>
</dbReference>
<dbReference type="RefSeq" id="WP_161975515.1">
    <property type="nucleotide sequence ID" value="NZ_BIFR01000001.1"/>
</dbReference>
<dbReference type="CDD" id="cd03283">
    <property type="entry name" value="ABC_MutS-like"/>
    <property type="match status" value="1"/>
</dbReference>
<feature type="transmembrane region" description="Helical" evidence="5">
    <location>
        <begin position="221"/>
        <end position="240"/>
    </location>
</feature>
<evidence type="ECO:0000256" key="3">
    <source>
        <dbReference type="ARBA" id="ARBA00023125"/>
    </source>
</evidence>
<dbReference type="AlphaFoldDB" id="A0A402A2A7"/>
<proteinExistence type="predicted"/>
<evidence type="ECO:0000256" key="5">
    <source>
        <dbReference type="SAM" id="Phobius"/>
    </source>
</evidence>
<dbReference type="Proteomes" id="UP000287352">
    <property type="component" value="Unassembled WGS sequence"/>
</dbReference>
<dbReference type="SUPFAM" id="SSF48334">
    <property type="entry name" value="DNA repair protein MutS, domain III"/>
    <property type="match status" value="1"/>
</dbReference>
<feature type="domain" description="DNA mismatch repair proteins mutS family" evidence="6">
    <location>
        <begin position="434"/>
        <end position="619"/>
    </location>
</feature>
<comment type="caution">
    <text evidence="7">The sequence shown here is derived from an EMBL/GenBank/DDBJ whole genome shotgun (WGS) entry which is preliminary data.</text>
</comment>
<dbReference type="InterPro" id="IPR027417">
    <property type="entry name" value="P-loop_NTPase"/>
</dbReference>
<evidence type="ECO:0000256" key="4">
    <source>
        <dbReference type="SAM" id="Coils"/>
    </source>
</evidence>
<name>A0A402A2A7_9CHLR</name>
<organism evidence="7 8">
    <name type="scientific">Tengunoibacter tsumagoiensis</name>
    <dbReference type="NCBI Taxonomy" id="2014871"/>
    <lineage>
        <taxon>Bacteria</taxon>
        <taxon>Bacillati</taxon>
        <taxon>Chloroflexota</taxon>
        <taxon>Ktedonobacteria</taxon>
        <taxon>Ktedonobacterales</taxon>
        <taxon>Dictyobacteraceae</taxon>
        <taxon>Tengunoibacter</taxon>
    </lineage>
</organism>
<keyword evidence="5" id="KW-0472">Membrane</keyword>
<keyword evidence="5" id="KW-0812">Transmembrane</keyword>
<dbReference type="SUPFAM" id="SSF52540">
    <property type="entry name" value="P-loop containing nucleoside triphosphate hydrolases"/>
    <property type="match status" value="1"/>
</dbReference>
<dbReference type="GO" id="GO:0140664">
    <property type="term" value="F:ATP-dependent DNA damage sensor activity"/>
    <property type="evidence" value="ECO:0007669"/>
    <property type="project" value="InterPro"/>
</dbReference>
<dbReference type="GO" id="GO:0030983">
    <property type="term" value="F:mismatched DNA binding"/>
    <property type="evidence" value="ECO:0007669"/>
    <property type="project" value="InterPro"/>
</dbReference>
<dbReference type="EMBL" id="BIFR01000001">
    <property type="protein sequence ID" value="GCE13131.1"/>
    <property type="molecule type" value="Genomic_DNA"/>
</dbReference>
<dbReference type="GO" id="GO:0005829">
    <property type="term" value="C:cytosol"/>
    <property type="evidence" value="ECO:0007669"/>
    <property type="project" value="TreeGrafter"/>
</dbReference>
<feature type="transmembrane region" description="Helical" evidence="5">
    <location>
        <begin position="55"/>
        <end position="72"/>
    </location>
</feature>
<evidence type="ECO:0000313" key="7">
    <source>
        <dbReference type="EMBL" id="GCE13131.1"/>
    </source>
</evidence>
<evidence type="ECO:0000313" key="8">
    <source>
        <dbReference type="Proteomes" id="UP000287352"/>
    </source>
</evidence>
<dbReference type="GO" id="GO:0006298">
    <property type="term" value="P:mismatch repair"/>
    <property type="evidence" value="ECO:0007669"/>
    <property type="project" value="InterPro"/>
</dbReference>
<accession>A0A402A2A7</accession>
<feature type="coiled-coil region" evidence="4">
    <location>
        <begin position="1"/>
        <end position="28"/>
    </location>
</feature>
<keyword evidence="4" id="KW-0175">Coiled coil</keyword>
<keyword evidence="3" id="KW-0238">DNA-binding</keyword>
<keyword evidence="1" id="KW-0547">Nucleotide-binding</keyword>
<dbReference type="InterPro" id="IPR000432">
    <property type="entry name" value="DNA_mismatch_repair_MutS_C"/>
</dbReference>
<dbReference type="SMART" id="SM00534">
    <property type="entry name" value="MUTSac"/>
    <property type="match status" value="1"/>
</dbReference>